<name>A0A6A5BGS0_NAEFO</name>
<evidence type="ECO:0000313" key="1">
    <source>
        <dbReference type="EMBL" id="KAF0974002.1"/>
    </source>
</evidence>
<evidence type="ECO:0000313" key="2">
    <source>
        <dbReference type="Proteomes" id="UP000444721"/>
    </source>
</evidence>
<dbReference type="GeneID" id="68114203"/>
<dbReference type="VEuPathDB" id="AmoebaDB:NF0082980"/>
<dbReference type="AlphaFoldDB" id="A0A6A5BGS0"/>
<dbReference type="EMBL" id="VFQX01000055">
    <property type="protein sequence ID" value="KAF0974002.1"/>
    <property type="molecule type" value="Genomic_DNA"/>
</dbReference>
<dbReference type="Proteomes" id="UP000444721">
    <property type="component" value="Unassembled WGS sequence"/>
</dbReference>
<dbReference type="VEuPathDB" id="AmoebaDB:FDP41_006985"/>
<comment type="caution">
    <text evidence="1">The sequence shown here is derived from an EMBL/GenBank/DDBJ whole genome shotgun (WGS) entry which is preliminary data.</text>
</comment>
<dbReference type="RefSeq" id="XP_044558715.1">
    <property type="nucleotide sequence ID" value="XM_044710679.1"/>
</dbReference>
<sequence length="251" mass="28919">MFEWEGVSGLKEQLLAQVKIFVPSDLVCEVFVDEFKAIYLGSCVPRADKNDHQKYFAIFGYFCDSPVLIAEERCDFGFRFKYKVPNEPGVVITHWENDERTLQDDVLDSPCTNALETLDEYSAHPLQSHIENYLKYFQGIVEEEDISEDSFNHFKSQVLAIITDVKWIIFSTLVKTTHLTASEKLVLDTLSDKSELFTKFPVHWLTVICLALGRDPRPLKSTSRTRTRICLPQRLNLNGSSFNTRLKKLLI</sequence>
<keyword evidence="2" id="KW-1185">Reference proteome</keyword>
<reference evidence="1 2" key="1">
    <citation type="journal article" date="2019" name="Sci. Rep.">
        <title>Nanopore sequencing improves the draft genome of the human pathogenic amoeba Naegleria fowleri.</title>
        <authorList>
            <person name="Liechti N."/>
            <person name="Schurch N."/>
            <person name="Bruggmann R."/>
            <person name="Wittwer M."/>
        </authorList>
    </citation>
    <scope>NUCLEOTIDE SEQUENCE [LARGE SCALE GENOMIC DNA]</scope>
    <source>
        <strain evidence="1 2">ATCC 30894</strain>
    </source>
</reference>
<protein>
    <submittedName>
        <fullName evidence="1">Uncharacterized protein</fullName>
    </submittedName>
</protein>
<organism evidence="1 2">
    <name type="scientific">Naegleria fowleri</name>
    <name type="common">Brain eating amoeba</name>
    <dbReference type="NCBI Taxonomy" id="5763"/>
    <lineage>
        <taxon>Eukaryota</taxon>
        <taxon>Discoba</taxon>
        <taxon>Heterolobosea</taxon>
        <taxon>Tetramitia</taxon>
        <taxon>Eutetramitia</taxon>
        <taxon>Vahlkampfiidae</taxon>
        <taxon>Naegleria</taxon>
    </lineage>
</organism>
<gene>
    <name evidence="1" type="ORF">FDP41_006985</name>
</gene>
<proteinExistence type="predicted"/>
<accession>A0A6A5BGS0</accession>
<dbReference type="VEuPathDB" id="AmoebaDB:NfTy_089770"/>